<evidence type="ECO:0000313" key="3">
    <source>
        <dbReference type="Proteomes" id="UP001272242"/>
    </source>
</evidence>
<keyword evidence="3" id="KW-1185">Reference proteome</keyword>
<sequence>MEPFPFTEAEWDAVKAAALPVLNASLADDPTLHDSCLIGLMDVLGGLRARHGDHPVLLETQADFADDGPERVALYRRAVAVAEAHGLPTLSIRLSLARLLLDANERGAAGAELLACAGEAPEGDESERASWAELSAASKQAEPDAAPHPAT</sequence>
<protein>
    <recommendedName>
        <fullName evidence="4">Tetratricopeptide repeat protein</fullName>
    </recommendedName>
</protein>
<dbReference type="EMBL" id="JAXBLV010000178">
    <property type="protein sequence ID" value="MDY3560319.1"/>
    <property type="molecule type" value="Genomic_DNA"/>
</dbReference>
<reference evidence="3" key="1">
    <citation type="journal article" date="2023" name="Mar. Drugs">
        <title>Gemmata algarum, a Novel Planctomycete Isolated from an Algal Mat, Displays Antimicrobial Activity.</title>
        <authorList>
            <person name="Kumar G."/>
            <person name="Kallscheuer N."/>
            <person name="Kashif M."/>
            <person name="Ahamad S."/>
            <person name="Jagadeeshwari U."/>
            <person name="Pannikurungottu S."/>
            <person name="Haufschild T."/>
            <person name="Kabuu M."/>
            <person name="Sasikala C."/>
            <person name="Jogler C."/>
            <person name="Ramana C."/>
        </authorList>
    </citation>
    <scope>NUCLEOTIDE SEQUENCE [LARGE SCALE GENOMIC DNA]</scope>
    <source>
        <strain evidence="3">JC673</strain>
    </source>
</reference>
<evidence type="ECO:0000256" key="1">
    <source>
        <dbReference type="SAM" id="MobiDB-lite"/>
    </source>
</evidence>
<organism evidence="2 3">
    <name type="scientific">Gemmata algarum</name>
    <dbReference type="NCBI Taxonomy" id="2975278"/>
    <lineage>
        <taxon>Bacteria</taxon>
        <taxon>Pseudomonadati</taxon>
        <taxon>Planctomycetota</taxon>
        <taxon>Planctomycetia</taxon>
        <taxon>Gemmatales</taxon>
        <taxon>Gemmataceae</taxon>
        <taxon>Gemmata</taxon>
    </lineage>
</organism>
<accession>A0ABU5EYJ5</accession>
<name>A0ABU5EYJ5_9BACT</name>
<gene>
    <name evidence="2" type="ORF">R5W23_001551</name>
</gene>
<proteinExistence type="predicted"/>
<feature type="region of interest" description="Disordered" evidence="1">
    <location>
        <begin position="119"/>
        <end position="151"/>
    </location>
</feature>
<dbReference type="Proteomes" id="UP001272242">
    <property type="component" value="Unassembled WGS sequence"/>
</dbReference>
<dbReference type="RefSeq" id="WP_320686911.1">
    <property type="nucleotide sequence ID" value="NZ_JAXBLV010000178.1"/>
</dbReference>
<evidence type="ECO:0008006" key="4">
    <source>
        <dbReference type="Google" id="ProtNLM"/>
    </source>
</evidence>
<evidence type="ECO:0000313" key="2">
    <source>
        <dbReference type="EMBL" id="MDY3560319.1"/>
    </source>
</evidence>
<comment type="caution">
    <text evidence="2">The sequence shown here is derived from an EMBL/GenBank/DDBJ whole genome shotgun (WGS) entry which is preliminary data.</text>
</comment>